<accession>A0A0D0CXI0</accession>
<protein>
    <submittedName>
        <fullName evidence="1">Uncharacterized protein</fullName>
    </submittedName>
</protein>
<evidence type="ECO:0000313" key="1">
    <source>
        <dbReference type="EMBL" id="KIK60938.1"/>
    </source>
</evidence>
<proteinExistence type="predicted"/>
<dbReference type="EMBL" id="KN834773">
    <property type="protein sequence ID" value="KIK60938.1"/>
    <property type="molecule type" value="Genomic_DNA"/>
</dbReference>
<evidence type="ECO:0000313" key="2">
    <source>
        <dbReference type="Proteomes" id="UP000053593"/>
    </source>
</evidence>
<name>A0A0D0CXI0_9AGAR</name>
<organism evidence="1 2">
    <name type="scientific">Collybiopsis luxurians FD-317 M1</name>
    <dbReference type="NCBI Taxonomy" id="944289"/>
    <lineage>
        <taxon>Eukaryota</taxon>
        <taxon>Fungi</taxon>
        <taxon>Dikarya</taxon>
        <taxon>Basidiomycota</taxon>
        <taxon>Agaricomycotina</taxon>
        <taxon>Agaricomycetes</taxon>
        <taxon>Agaricomycetidae</taxon>
        <taxon>Agaricales</taxon>
        <taxon>Marasmiineae</taxon>
        <taxon>Omphalotaceae</taxon>
        <taxon>Collybiopsis</taxon>
        <taxon>Collybiopsis luxurians</taxon>
    </lineage>
</organism>
<dbReference type="OrthoDB" id="3022699at2759"/>
<sequence length="272" mass="28877">MSSNPTDIFIEDSDGDYSVNLLEGIGQVDAHGVRYIDSQTFSRPSGLGFNGNGANVLNGTSSFTLSQATIQAGALSAVGGQQRIYVKGRKPSRNNSQSEFNPQDYEAHLAFEIVGDSMKLIQVIVKPGHYTSGSGADVLADFGGGMLPAATYGVGSFSAVGGFQDMRLHSAGRRPESLSSAAVYTPRPNVLPNVNGNSIPGPVDGYYADGQYSAISGYGSGAAPSVLRDFNDFNGHNVTLRAGAFSAVTRDQIIEYDEGDETETLDREHRYR</sequence>
<dbReference type="AlphaFoldDB" id="A0A0D0CXI0"/>
<dbReference type="HOGENOM" id="CLU_1175542_0_0_1"/>
<dbReference type="Proteomes" id="UP000053593">
    <property type="component" value="Unassembled WGS sequence"/>
</dbReference>
<reference evidence="1 2" key="1">
    <citation type="submission" date="2014-04" db="EMBL/GenBank/DDBJ databases">
        <title>Evolutionary Origins and Diversification of the Mycorrhizal Mutualists.</title>
        <authorList>
            <consortium name="DOE Joint Genome Institute"/>
            <consortium name="Mycorrhizal Genomics Consortium"/>
            <person name="Kohler A."/>
            <person name="Kuo A."/>
            <person name="Nagy L.G."/>
            <person name="Floudas D."/>
            <person name="Copeland A."/>
            <person name="Barry K.W."/>
            <person name="Cichocki N."/>
            <person name="Veneault-Fourrey C."/>
            <person name="LaButti K."/>
            <person name="Lindquist E.A."/>
            <person name="Lipzen A."/>
            <person name="Lundell T."/>
            <person name="Morin E."/>
            <person name="Murat C."/>
            <person name="Riley R."/>
            <person name="Ohm R."/>
            <person name="Sun H."/>
            <person name="Tunlid A."/>
            <person name="Henrissat B."/>
            <person name="Grigoriev I.V."/>
            <person name="Hibbett D.S."/>
            <person name="Martin F."/>
        </authorList>
    </citation>
    <scope>NUCLEOTIDE SEQUENCE [LARGE SCALE GENOMIC DNA]</scope>
    <source>
        <strain evidence="1 2">FD-317 M1</strain>
    </source>
</reference>
<gene>
    <name evidence="1" type="ORF">GYMLUDRAFT_244085</name>
</gene>
<keyword evidence="2" id="KW-1185">Reference proteome</keyword>